<evidence type="ECO:0000256" key="3">
    <source>
        <dbReference type="ARBA" id="ARBA00022741"/>
    </source>
</evidence>
<dbReference type="PANTHER" id="PTHR46566:SF2">
    <property type="entry name" value="ATP-DEPENDENT 6-PHOSPHOFRUCTOKINASE ISOZYME 2"/>
    <property type="match status" value="1"/>
</dbReference>
<dbReference type="Gene3D" id="3.40.1190.20">
    <property type="match status" value="1"/>
</dbReference>
<comment type="similarity">
    <text evidence="1">Belongs to the carbohydrate kinase pfkB family.</text>
</comment>
<evidence type="ECO:0000256" key="5">
    <source>
        <dbReference type="ARBA" id="ARBA00022840"/>
    </source>
</evidence>
<protein>
    <recommendedName>
        <fullName evidence="7">Tagatose-6-phosphate kinase</fullName>
        <ecNumber evidence="7">2.7.1.144</ecNumber>
    </recommendedName>
</protein>
<dbReference type="STRING" id="471514.AN477_14005"/>
<feature type="domain" description="Carbohydrate kinase PfkB" evidence="9">
    <location>
        <begin position="21"/>
        <end position="301"/>
    </location>
</feature>
<dbReference type="GO" id="GO:2001059">
    <property type="term" value="P:D-tagatose 6-phosphate catabolic process"/>
    <property type="evidence" value="ECO:0007669"/>
    <property type="project" value="UniProtKB-UniPathway"/>
</dbReference>
<dbReference type="NCBIfam" id="TIGR03168">
    <property type="entry name" value="1-PFK"/>
    <property type="match status" value="1"/>
</dbReference>
<dbReference type="EC" id="2.7.1.144" evidence="7"/>
<dbReference type="UniPathway" id="UPA00704">
    <property type="reaction ID" value="UER00715"/>
</dbReference>
<dbReference type="GO" id="GO:0044281">
    <property type="term" value="P:small molecule metabolic process"/>
    <property type="evidence" value="ECO:0007669"/>
    <property type="project" value="UniProtKB-ARBA"/>
</dbReference>
<comment type="catalytic activity">
    <reaction evidence="7">
        <text>D-tagatofuranose 6-phosphate + ATP = D-tagatofuranose 1,6-bisphosphate + ADP + H(+)</text>
        <dbReference type="Rhea" id="RHEA:12420"/>
        <dbReference type="ChEBI" id="CHEBI:15378"/>
        <dbReference type="ChEBI" id="CHEBI:30616"/>
        <dbReference type="ChEBI" id="CHEBI:58694"/>
        <dbReference type="ChEBI" id="CHEBI:58695"/>
        <dbReference type="ChEBI" id="CHEBI:456216"/>
        <dbReference type="EC" id="2.7.1.144"/>
    </reaction>
</comment>
<dbReference type="InterPro" id="IPR017583">
    <property type="entry name" value="Tagatose/fructose_Pkinase"/>
</dbReference>
<dbReference type="InterPro" id="IPR002173">
    <property type="entry name" value="Carboh/pur_kinase_PfkB_CS"/>
</dbReference>
<dbReference type="GO" id="GO:0008662">
    <property type="term" value="F:1-phosphofructokinase activity"/>
    <property type="evidence" value="ECO:0007669"/>
    <property type="project" value="UniProtKB-UniRule"/>
</dbReference>
<dbReference type="PIRSF" id="PIRSF000535">
    <property type="entry name" value="1PFK/6PFK/LacC"/>
    <property type="match status" value="1"/>
</dbReference>
<accession>A0A0P9EJC9</accession>
<organism evidence="10 11">
    <name type="scientific">Alicyclobacillus ferrooxydans</name>
    <dbReference type="NCBI Taxonomy" id="471514"/>
    <lineage>
        <taxon>Bacteria</taxon>
        <taxon>Bacillati</taxon>
        <taxon>Bacillota</taxon>
        <taxon>Bacilli</taxon>
        <taxon>Bacillales</taxon>
        <taxon>Alicyclobacillaceae</taxon>
        <taxon>Alicyclobacillus</taxon>
    </lineage>
</organism>
<comment type="similarity">
    <text evidence="7">Belongs to the carbohydrate kinase PfkB family. LacC subfamily.</text>
</comment>
<keyword evidence="3 7" id="KW-0547">Nucleotide-binding</keyword>
<dbReference type="Proteomes" id="UP000050482">
    <property type="component" value="Unassembled WGS sequence"/>
</dbReference>
<dbReference type="PATRIC" id="fig|471514.4.peg.2162"/>
<comment type="caution">
    <text evidence="10">The sequence shown here is derived from an EMBL/GenBank/DDBJ whole genome shotgun (WGS) entry which is preliminary data.</text>
</comment>
<evidence type="ECO:0000256" key="4">
    <source>
        <dbReference type="ARBA" id="ARBA00022777"/>
    </source>
</evidence>
<dbReference type="OrthoDB" id="9801219at2"/>
<dbReference type="NCBIfam" id="TIGR03828">
    <property type="entry name" value="pfkB"/>
    <property type="match status" value="1"/>
</dbReference>
<dbReference type="AlphaFoldDB" id="A0A0P9EJC9"/>
<keyword evidence="2 7" id="KW-0808">Transferase</keyword>
<comment type="catalytic activity">
    <reaction evidence="6 8">
        <text>beta-D-fructose 1-phosphate + ATP = beta-D-fructose 1,6-bisphosphate + ADP + H(+)</text>
        <dbReference type="Rhea" id="RHEA:14213"/>
        <dbReference type="ChEBI" id="CHEBI:15378"/>
        <dbReference type="ChEBI" id="CHEBI:30616"/>
        <dbReference type="ChEBI" id="CHEBI:32966"/>
        <dbReference type="ChEBI" id="CHEBI:138881"/>
        <dbReference type="ChEBI" id="CHEBI:456216"/>
        <dbReference type="EC" id="2.7.1.56"/>
    </reaction>
</comment>
<evidence type="ECO:0000259" key="9">
    <source>
        <dbReference type="Pfam" id="PF00294"/>
    </source>
</evidence>
<dbReference type="InterPro" id="IPR022463">
    <property type="entry name" value="1-PFruKinase"/>
</dbReference>
<comment type="function">
    <text evidence="8">Catalyzes the ATP-dependent phosphorylation of fructose-l-phosphate to fructose-l,6-bisphosphate.</text>
</comment>
<keyword evidence="4 8" id="KW-0418">Kinase</keyword>
<dbReference type="GO" id="GO:0005524">
    <property type="term" value="F:ATP binding"/>
    <property type="evidence" value="ECO:0007669"/>
    <property type="project" value="UniProtKB-UniRule"/>
</dbReference>
<dbReference type="FunFam" id="3.40.1190.20:FF:000001">
    <property type="entry name" value="Phosphofructokinase"/>
    <property type="match status" value="1"/>
</dbReference>
<dbReference type="Pfam" id="PF00294">
    <property type="entry name" value="PfkB"/>
    <property type="match status" value="1"/>
</dbReference>
<evidence type="ECO:0000256" key="7">
    <source>
        <dbReference type="PIRNR" id="PIRNR000535"/>
    </source>
</evidence>
<dbReference type="GO" id="GO:0009024">
    <property type="term" value="F:tagatose-6-phosphate kinase activity"/>
    <property type="evidence" value="ECO:0007669"/>
    <property type="project" value="UniProtKB-EC"/>
</dbReference>
<reference evidence="10 11" key="1">
    <citation type="submission" date="2015-09" db="EMBL/GenBank/DDBJ databases">
        <title>Draft genome sequence of Alicyclobacillus ferrooxydans DSM 22381.</title>
        <authorList>
            <person name="Hemp J."/>
        </authorList>
    </citation>
    <scope>NUCLEOTIDE SEQUENCE [LARGE SCALE GENOMIC DNA]</scope>
    <source>
        <strain evidence="10 11">TC-34</strain>
    </source>
</reference>
<dbReference type="EMBL" id="LJCO01000058">
    <property type="protein sequence ID" value="KPV43058.1"/>
    <property type="molecule type" value="Genomic_DNA"/>
</dbReference>
<dbReference type="PROSITE" id="PS00583">
    <property type="entry name" value="PFKB_KINASES_1"/>
    <property type="match status" value="1"/>
</dbReference>
<sequence length="319" mass="34109">MNESDTTTRLPVITVTLTPAVDVSLTVPTLEPGTLHRLPGVRQDPGGKGINVSKALKSFGVPTLATGFLGGDRGRWIEDRLDEAGIGHQFVHTQDETRMNVKVTEENGRLTEFNSLSPACSTEAWQSLVAWLLESLQKDQWITFCGRLPDGVSADWYARAIQAAKDIGAKIVLDASGEGLEHGVQAAPHVVKPNRLELSRLLNRDLNTTREIVDACQKLLQTGIQTVVVSLGEDGLIGAVQDEILEVKVPKVTAVSSVGAGDTLVAGLLYGIYHDYSFSETLRFAAASGTAAASTPGTAQPTLVDVQSLLSQVTVKPYL</sequence>
<keyword evidence="7" id="KW-0423">Lactose metabolism</keyword>
<dbReference type="InterPro" id="IPR029056">
    <property type="entry name" value="Ribokinase-like"/>
</dbReference>
<evidence type="ECO:0000256" key="6">
    <source>
        <dbReference type="ARBA" id="ARBA00047745"/>
    </source>
</evidence>
<dbReference type="SUPFAM" id="SSF53613">
    <property type="entry name" value="Ribokinase-like"/>
    <property type="match status" value="1"/>
</dbReference>
<keyword evidence="5 7" id="KW-0067">ATP-binding</keyword>
<gene>
    <name evidence="10" type="ORF">AN477_14005</name>
</gene>
<dbReference type="PROSITE" id="PS00584">
    <property type="entry name" value="PFKB_KINASES_2"/>
    <property type="match status" value="1"/>
</dbReference>
<dbReference type="PANTHER" id="PTHR46566">
    <property type="entry name" value="1-PHOSPHOFRUCTOKINASE-RELATED"/>
    <property type="match status" value="1"/>
</dbReference>
<dbReference type="GO" id="GO:0005988">
    <property type="term" value="P:lactose metabolic process"/>
    <property type="evidence" value="ECO:0007669"/>
    <property type="project" value="UniProtKB-KW"/>
</dbReference>
<evidence type="ECO:0000256" key="2">
    <source>
        <dbReference type="ARBA" id="ARBA00022679"/>
    </source>
</evidence>
<evidence type="ECO:0000256" key="1">
    <source>
        <dbReference type="ARBA" id="ARBA00005380"/>
    </source>
</evidence>
<comment type="pathway">
    <text evidence="7">Carbohydrate metabolism; D-tagatose 6-phosphate degradation; D-glyceraldehyde 3-phosphate and glycerone phosphate from D-tagatose 6-phosphate: step 1/2.</text>
</comment>
<dbReference type="RefSeq" id="WP_054969793.1">
    <property type="nucleotide sequence ID" value="NZ_LJCO01000058.1"/>
</dbReference>
<evidence type="ECO:0000313" key="10">
    <source>
        <dbReference type="EMBL" id="KPV43058.1"/>
    </source>
</evidence>
<evidence type="ECO:0000313" key="11">
    <source>
        <dbReference type="Proteomes" id="UP000050482"/>
    </source>
</evidence>
<name>A0A0P9EJC9_9BACL</name>
<proteinExistence type="inferred from homology"/>
<keyword evidence="11" id="KW-1185">Reference proteome</keyword>
<dbReference type="CDD" id="cd01164">
    <property type="entry name" value="FruK_PfkB_like"/>
    <property type="match status" value="1"/>
</dbReference>
<dbReference type="GO" id="GO:0016052">
    <property type="term" value="P:carbohydrate catabolic process"/>
    <property type="evidence" value="ECO:0007669"/>
    <property type="project" value="UniProtKB-ARBA"/>
</dbReference>
<evidence type="ECO:0000256" key="8">
    <source>
        <dbReference type="RuleBase" id="RU369061"/>
    </source>
</evidence>
<dbReference type="GO" id="GO:0005829">
    <property type="term" value="C:cytosol"/>
    <property type="evidence" value="ECO:0007669"/>
    <property type="project" value="TreeGrafter"/>
</dbReference>
<dbReference type="InterPro" id="IPR011611">
    <property type="entry name" value="PfkB_dom"/>
</dbReference>